<dbReference type="Proteomes" id="UP000191820">
    <property type="component" value="Chromosome"/>
</dbReference>
<dbReference type="PANTHER" id="PTHR39166:SF1">
    <property type="entry name" value="BLL1166 PROTEIN"/>
    <property type="match status" value="1"/>
</dbReference>
<dbReference type="EMBL" id="CP020472">
    <property type="protein sequence ID" value="ARD21792.1"/>
    <property type="molecule type" value="Genomic_DNA"/>
</dbReference>
<protein>
    <recommendedName>
        <fullName evidence="3">Nucleotidyltransferase family protein</fullName>
    </recommendedName>
</protein>
<keyword evidence="2" id="KW-1185">Reference proteome</keyword>
<accession>A0ABN4YLL3</accession>
<dbReference type="PANTHER" id="PTHR39166">
    <property type="entry name" value="BLL1166 PROTEIN"/>
    <property type="match status" value="1"/>
</dbReference>
<proteinExistence type="predicted"/>
<evidence type="ECO:0000313" key="2">
    <source>
        <dbReference type="Proteomes" id="UP000191820"/>
    </source>
</evidence>
<organism evidence="1 2">
    <name type="scientific">Shewanella japonica</name>
    <dbReference type="NCBI Taxonomy" id="93973"/>
    <lineage>
        <taxon>Bacteria</taxon>
        <taxon>Pseudomonadati</taxon>
        <taxon>Pseudomonadota</taxon>
        <taxon>Gammaproteobacteria</taxon>
        <taxon>Alteromonadales</taxon>
        <taxon>Shewanellaceae</taxon>
        <taxon>Shewanella</taxon>
    </lineage>
</organism>
<evidence type="ECO:0000313" key="1">
    <source>
        <dbReference type="EMBL" id="ARD21792.1"/>
    </source>
</evidence>
<dbReference type="InterPro" id="IPR009267">
    <property type="entry name" value="NTP_transf_6"/>
</dbReference>
<evidence type="ECO:0008006" key="3">
    <source>
        <dbReference type="Google" id="ProtNLM"/>
    </source>
</evidence>
<dbReference type="Pfam" id="PF06042">
    <property type="entry name" value="NTP_transf_6"/>
    <property type="match status" value="1"/>
</dbReference>
<gene>
    <name evidence="1" type="ORF">SJ2017_1473</name>
</gene>
<dbReference type="RefSeq" id="WP_080915367.1">
    <property type="nucleotide sequence ID" value="NZ_CP020472.1"/>
</dbReference>
<sequence length="183" mass="21231">MDFESQIKQWITNDPMRMKALDLTAQMFKELEVDDWYIAAGFVRNLVWDKLHGAAESVLDDIDVIYYCNEETSVYRDKLIELALAEMASFPWSVKNQARMHIKNQHLAYTSAKDAMSYWPELQTAIGVKLDERGDIVVESVFGLPCLFNLTVNYNPKADESVFMERVASKPWFNEYQNLSLEL</sequence>
<reference evidence="1 2" key="1">
    <citation type="submission" date="2017-03" db="EMBL/GenBank/DDBJ databases">
        <title>Genome sequencing of Shewanella japonica KCTC 22435.</title>
        <authorList>
            <person name="Kim K.M."/>
        </authorList>
    </citation>
    <scope>NUCLEOTIDE SEQUENCE [LARGE SCALE GENOMIC DNA]</scope>
    <source>
        <strain evidence="1 2">KCTC 22435</strain>
    </source>
</reference>
<name>A0ABN4YLL3_9GAMM</name>